<dbReference type="EMBL" id="JAHRIN010052141">
    <property type="protein sequence ID" value="MEQ2209965.1"/>
    <property type="molecule type" value="Genomic_DNA"/>
</dbReference>
<protein>
    <submittedName>
        <fullName evidence="1">Uncharacterized protein</fullName>
    </submittedName>
</protein>
<organism evidence="1 2">
    <name type="scientific">Xenoophorus captivus</name>
    <dbReference type="NCBI Taxonomy" id="1517983"/>
    <lineage>
        <taxon>Eukaryota</taxon>
        <taxon>Metazoa</taxon>
        <taxon>Chordata</taxon>
        <taxon>Craniata</taxon>
        <taxon>Vertebrata</taxon>
        <taxon>Euteleostomi</taxon>
        <taxon>Actinopterygii</taxon>
        <taxon>Neopterygii</taxon>
        <taxon>Teleostei</taxon>
        <taxon>Neoteleostei</taxon>
        <taxon>Acanthomorphata</taxon>
        <taxon>Ovalentaria</taxon>
        <taxon>Atherinomorphae</taxon>
        <taxon>Cyprinodontiformes</taxon>
        <taxon>Goodeidae</taxon>
        <taxon>Xenoophorus</taxon>
    </lineage>
</organism>
<sequence>MKRVHFIPTVETISAMAEKKRLTNITALVAWTSTVGTRKVIKAKWKKVWKNKQCTYKSKIERKVKQDRRHNFCLRRPTGQSREVLLSADFTRWQMTISGNLLCVMRVVELFKSRKEYVI</sequence>
<dbReference type="Proteomes" id="UP001434883">
    <property type="component" value="Unassembled WGS sequence"/>
</dbReference>
<gene>
    <name evidence="1" type="ORF">XENOCAPTIV_006547</name>
</gene>
<proteinExistence type="predicted"/>
<comment type="caution">
    <text evidence="1">The sequence shown here is derived from an EMBL/GenBank/DDBJ whole genome shotgun (WGS) entry which is preliminary data.</text>
</comment>
<keyword evidence="2" id="KW-1185">Reference proteome</keyword>
<reference evidence="1 2" key="1">
    <citation type="submission" date="2021-06" db="EMBL/GenBank/DDBJ databases">
        <authorList>
            <person name="Palmer J.M."/>
        </authorList>
    </citation>
    <scope>NUCLEOTIDE SEQUENCE [LARGE SCALE GENOMIC DNA]</scope>
    <source>
        <strain evidence="1 2">XC_2019</strain>
        <tissue evidence="1">Muscle</tissue>
    </source>
</reference>
<accession>A0ABV0RP44</accession>
<name>A0ABV0RP44_9TELE</name>
<evidence type="ECO:0000313" key="1">
    <source>
        <dbReference type="EMBL" id="MEQ2209965.1"/>
    </source>
</evidence>
<evidence type="ECO:0000313" key="2">
    <source>
        <dbReference type="Proteomes" id="UP001434883"/>
    </source>
</evidence>